<name>A0A9X1W7I8_9VIBR</name>
<dbReference type="PANTHER" id="PTHR38098:SF1">
    <property type="entry name" value="LPS-ASSEMBLY LIPOPROTEIN LPTE"/>
    <property type="match status" value="1"/>
</dbReference>
<evidence type="ECO:0000256" key="2">
    <source>
        <dbReference type="ARBA" id="ARBA00023136"/>
    </source>
</evidence>
<dbReference type="GO" id="GO:1990351">
    <property type="term" value="C:transporter complex"/>
    <property type="evidence" value="ECO:0007669"/>
    <property type="project" value="TreeGrafter"/>
</dbReference>
<evidence type="ECO:0000313" key="9">
    <source>
        <dbReference type="Proteomes" id="UP001139488"/>
    </source>
</evidence>
<keyword evidence="1 6" id="KW-0732">Signal</keyword>
<keyword evidence="4 6" id="KW-0998">Cell outer membrane</keyword>
<dbReference type="RefSeq" id="WP_244355047.1">
    <property type="nucleotide sequence ID" value="NZ_JAJNNZ010000002.1"/>
</dbReference>
<comment type="similarity">
    <text evidence="6">Belongs to the LptE lipoprotein family.</text>
</comment>
<comment type="subcellular location">
    <subcellularLocation>
        <location evidence="6">Cell outer membrane</location>
        <topology evidence="6">Lipid-anchor</topology>
    </subcellularLocation>
</comment>
<evidence type="ECO:0000313" key="8">
    <source>
        <dbReference type="EMBL" id="MCJ2375727.1"/>
    </source>
</evidence>
<evidence type="ECO:0000256" key="3">
    <source>
        <dbReference type="ARBA" id="ARBA00023139"/>
    </source>
</evidence>
<feature type="region of interest" description="Disordered" evidence="7">
    <location>
        <begin position="173"/>
        <end position="196"/>
    </location>
</feature>
<dbReference type="PROSITE" id="PS51257">
    <property type="entry name" value="PROKAR_LIPOPROTEIN"/>
    <property type="match status" value="1"/>
</dbReference>
<dbReference type="InterPro" id="IPR007485">
    <property type="entry name" value="LPS_assembly_LptE"/>
</dbReference>
<dbReference type="PANTHER" id="PTHR38098">
    <property type="entry name" value="LPS-ASSEMBLY LIPOPROTEIN LPTE"/>
    <property type="match status" value="1"/>
</dbReference>
<organism evidence="8 9">
    <name type="scientific">Vibrio gelatinilyticus</name>
    <dbReference type="NCBI Taxonomy" id="2893468"/>
    <lineage>
        <taxon>Bacteria</taxon>
        <taxon>Pseudomonadati</taxon>
        <taxon>Pseudomonadota</taxon>
        <taxon>Gammaproteobacteria</taxon>
        <taxon>Vibrionales</taxon>
        <taxon>Vibrionaceae</taxon>
        <taxon>Vibrio</taxon>
    </lineage>
</organism>
<dbReference type="Gene3D" id="3.30.160.150">
    <property type="entry name" value="Lipoprotein like domain"/>
    <property type="match status" value="1"/>
</dbReference>
<dbReference type="Proteomes" id="UP001139488">
    <property type="component" value="Unassembled WGS sequence"/>
</dbReference>
<dbReference type="HAMAP" id="MF_01186">
    <property type="entry name" value="LPS_assembly_LptE"/>
    <property type="match status" value="1"/>
</dbReference>
<proteinExistence type="inferred from homology"/>
<keyword evidence="9" id="KW-1185">Reference proteome</keyword>
<protein>
    <recommendedName>
        <fullName evidence="6">LPS-assembly lipoprotein LptE</fullName>
    </recommendedName>
</protein>
<evidence type="ECO:0000256" key="1">
    <source>
        <dbReference type="ARBA" id="ARBA00022729"/>
    </source>
</evidence>
<dbReference type="AlphaFoldDB" id="A0A9X1W7I8"/>
<sequence length="196" mass="22643">MPIFRSSVRRTAIVVFFVSLLSACGFQFRGEYLVPEDIREISVTSYDDFSMITRLVKEQLRLNNINLVTPKAEIPNLHIANEQITERTLSLYQNTRTAEKELIYLVNYRVSVPDLGAKSFTANITRSYLDNPLTALAKAAEREMILNEMRQFSAQQMMRQMARLKTEIVEYEDKQEAKEQAENDNQELENLAPETP</sequence>
<keyword evidence="5 6" id="KW-0449">Lipoprotein</keyword>
<evidence type="ECO:0000256" key="4">
    <source>
        <dbReference type="ARBA" id="ARBA00023237"/>
    </source>
</evidence>
<keyword evidence="2 6" id="KW-0472">Membrane</keyword>
<evidence type="ECO:0000256" key="7">
    <source>
        <dbReference type="SAM" id="MobiDB-lite"/>
    </source>
</evidence>
<dbReference type="GO" id="GO:0043165">
    <property type="term" value="P:Gram-negative-bacterium-type cell outer membrane assembly"/>
    <property type="evidence" value="ECO:0007669"/>
    <property type="project" value="UniProtKB-UniRule"/>
</dbReference>
<dbReference type="GO" id="GO:0015920">
    <property type="term" value="P:lipopolysaccharide transport"/>
    <property type="evidence" value="ECO:0007669"/>
    <property type="project" value="TreeGrafter"/>
</dbReference>
<dbReference type="EMBL" id="JAJNNZ010000002">
    <property type="protein sequence ID" value="MCJ2375727.1"/>
    <property type="molecule type" value="Genomic_DNA"/>
</dbReference>
<comment type="caution">
    <text evidence="8">The sequence shown here is derived from an EMBL/GenBank/DDBJ whole genome shotgun (WGS) entry which is preliminary data.</text>
</comment>
<dbReference type="GO" id="GO:0009279">
    <property type="term" value="C:cell outer membrane"/>
    <property type="evidence" value="ECO:0007669"/>
    <property type="project" value="UniProtKB-SubCell"/>
</dbReference>
<accession>A0A9X1W7I8</accession>
<evidence type="ECO:0000256" key="5">
    <source>
        <dbReference type="ARBA" id="ARBA00023288"/>
    </source>
</evidence>
<dbReference type="Pfam" id="PF04390">
    <property type="entry name" value="LptE"/>
    <property type="match status" value="1"/>
</dbReference>
<comment type="function">
    <text evidence="6">Together with LptD, is involved in the assembly of lipopolysaccharide (LPS) at the surface of the outer membrane. Required for the proper assembly of LptD. Binds LPS and may serve as the LPS recognition site at the outer membrane.</text>
</comment>
<reference evidence="8" key="1">
    <citation type="submission" date="2021-11" db="EMBL/GenBank/DDBJ databases">
        <title>Vibrio ZSDE26 sp. nov. and Vibrio ZSDZ34 sp. nov., isolated from coastal seawater in Qingdao.</title>
        <authorList>
            <person name="Zhang P."/>
        </authorList>
    </citation>
    <scope>NUCLEOTIDE SEQUENCE</scope>
    <source>
        <strain evidence="8">ZSDZ34</strain>
    </source>
</reference>
<evidence type="ECO:0000256" key="6">
    <source>
        <dbReference type="HAMAP-Rule" id="MF_01186"/>
    </source>
</evidence>
<gene>
    <name evidence="6 8" type="primary">lptE</name>
    <name evidence="8" type="ORF">LNL84_02665</name>
</gene>
<dbReference type="GO" id="GO:0001530">
    <property type="term" value="F:lipopolysaccharide binding"/>
    <property type="evidence" value="ECO:0007669"/>
    <property type="project" value="TreeGrafter"/>
</dbReference>
<keyword evidence="3 6" id="KW-0564">Palmitate</keyword>
<comment type="subunit">
    <text evidence="6">Component of the lipopolysaccharide transport and assembly complex. Interacts with LptD.</text>
</comment>